<dbReference type="AlphaFoldDB" id="A0A1G4U0Q7"/>
<dbReference type="Pfam" id="PF13304">
    <property type="entry name" value="AAA_21"/>
    <property type="match status" value="1"/>
</dbReference>
<dbReference type="PANTHER" id="PTHR43581:SF4">
    <property type="entry name" value="ATP_GTP PHOSPHATASE"/>
    <property type="match status" value="1"/>
</dbReference>
<dbReference type="InterPro" id="IPR027417">
    <property type="entry name" value="P-loop_NTPase"/>
</dbReference>
<evidence type="ECO:0000313" key="3">
    <source>
        <dbReference type="Proteomes" id="UP000198601"/>
    </source>
</evidence>
<evidence type="ECO:0000259" key="1">
    <source>
        <dbReference type="Pfam" id="PF13304"/>
    </source>
</evidence>
<dbReference type="Gene3D" id="3.40.50.300">
    <property type="entry name" value="P-loop containing nucleotide triphosphate hydrolases"/>
    <property type="match status" value="1"/>
</dbReference>
<dbReference type="GO" id="GO:0005524">
    <property type="term" value="F:ATP binding"/>
    <property type="evidence" value="ECO:0007669"/>
    <property type="project" value="InterPro"/>
</dbReference>
<dbReference type="InterPro" id="IPR003959">
    <property type="entry name" value="ATPase_AAA_core"/>
</dbReference>
<dbReference type="GO" id="GO:0016887">
    <property type="term" value="F:ATP hydrolysis activity"/>
    <property type="evidence" value="ECO:0007669"/>
    <property type="project" value="InterPro"/>
</dbReference>
<dbReference type="STRING" id="624147.SAMN04487970_10883"/>
<name>A0A1G4U0Q7_9BACL</name>
<dbReference type="PANTHER" id="PTHR43581">
    <property type="entry name" value="ATP/GTP PHOSPHATASE"/>
    <property type="match status" value="1"/>
</dbReference>
<sequence length="491" mass="55892">MYTLCYVNESGERIHLGSVKIGERNVNSDTKRPNIPKEFDSLDDGFFSLGQDVGYYSSLNELGDDFRQRVLRALNDMALLPDVYERVRRYRVTTSSITRNVRHTSVVGQYRRLANGNSKLTPYKFTYTGPKIKDTNRVVLEFEVTPDSNPPTNMHVLIGRNAVGKTHMINNMVSSLISTVPSRTKNGYFSTQSDEIANDELFANVVSVSFSAFDPGEPMPDRRNRQEGTPYTYIGLKQVNKPPKSPENLKYDFANSLDSIKSSNKTVRWLRAVEMLCADPIFSDSNVPSILERQEADDFLETLELDSETNGPENMESHLLKRRAQKFFHRLSSGHKIVLLTLTRLVETLEERTLVLLDEPEAHLHPPLLSAFIRALSDLLIQRNAVAIIATHSPVILQEVPRSCVWKLRRNGKQLTYHRTGIETFGENIGELTSEIFELEVVYSGFYKMLRDAVEKYGDYDTIIEDFNNELGWEAKAILRGLLNDALREEA</sequence>
<accession>A0A1G4U0Q7</accession>
<protein>
    <submittedName>
        <fullName evidence="2">AAA domain-containing protein, putative AbiEii toxin, Type IV TA system</fullName>
    </submittedName>
</protein>
<dbReference type="EMBL" id="FMTT01000088">
    <property type="protein sequence ID" value="SCW87262.1"/>
    <property type="molecule type" value="Genomic_DNA"/>
</dbReference>
<dbReference type="SUPFAM" id="SSF52540">
    <property type="entry name" value="P-loop containing nucleoside triphosphate hydrolases"/>
    <property type="match status" value="1"/>
</dbReference>
<keyword evidence="3" id="KW-1185">Reference proteome</keyword>
<dbReference type="CDD" id="cd00267">
    <property type="entry name" value="ABC_ATPase"/>
    <property type="match status" value="1"/>
</dbReference>
<feature type="domain" description="ATPase AAA-type core" evidence="1">
    <location>
        <begin position="328"/>
        <end position="397"/>
    </location>
</feature>
<dbReference type="InterPro" id="IPR051396">
    <property type="entry name" value="Bact_Antivir_Def_Nuclease"/>
</dbReference>
<organism evidence="2 3">
    <name type="scientific">Paenibacillus tianmuensis</name>
    <dbReference type="NCBI Taxonomy" id="624147"/>
    <lineage>
        <taxon>Bacteria</taxon>
        <taxon>Bacillati</taxon>
        <taxon>Bacillota</taxon>
        <taxon>Bacilli</taxon>
        <taxon>Bacillales</taxon>
        <taxon>Paenibacillaceae</taxon>
        <taxon>Paenibacillus</taxon>
    </lineage>
</organism>
<reference evidence="3" key="1">
    <citation type="submission" date="2016-10" db="EMBL/GenBank/DDBJ databases">
        <authorList>
            <person name="Varghese N."/>
            <person name="Submissions S."/>
        </authorList>
    </citation>
    <scope>NUCLEOTIDE SEQUENCE [LARGE SCALE GENOMIC DNA]</scope>
    <source>
        <strain evidence="3">CGMCC 1.8946</strain>
    </source>
</reference>
<evidence type="ECO:0000313" key="2">
    <source>
        <dbReference type="EMBL" id="SCW87262.1"/>
    </source>
</evidence>
<gene>
    <name evidence="2" type="ORF">SAMN04487970_10883</name>
</gene>
<proteinExistence type="predicted"/>
<dbReference type="Proteomes" id="UP000198601">
    <property type="component" value="Unassembled WGS sequence"/>
</dbReference>